<reference evidence="2" key="1">
    <citation type="submission" date="2016-02" db="EMBL/GenBank/DDBJ databases">
        <title>Halorhodospira halochloris DSM-1059 complete genome, version 2.</title>
        <authorList>
            <person name="Tsukatani Y."/>
        </authorList>
    </citation>
    <scope>NUCLEOTIDE SEQUENCE</scope>
    <source>
        <strain evidence="2">DSM 1059</strain>
    </source>
</reference>
<organism evidence="2 3">
    <name type="scientific">Halorhodospira halochloris</name>
    <name type="common">Ectothiorhodospira halochloris</name>
    <dbReference type="NCBI Taxonomy" id="1052"/>
    <lineage>
        <taxon>Bacteria</taxon>
        <taxon>Pseudomonadati</taxon>
        <taxon>Pseudomonadota</taxon>
        <taxon>Gammaproteobacteria</taxon>
        <taxon>Chromatiales</taxon>
        <taxon>Ectothiorhodospiraceae</taxon>
        <taxon>Halorhodospira</taxon>
    </lineage>
</organism>
<evidence type="ECO:0000313" key="3">
    <source>
        <dbReference type="Proteomes" id="UP000218890"/>
    </source>
</evidence>
<proteinExistence type="predicted"/>
<feature type="chain" id="PRO_5016429038" evidence="1">
    <location>
        <begin position="20"/>
        <end position="156"/>
    </location>
</feature>
<keyword evidence="1" id="KW-0732">Signal</keyword>
<name>A0A125T2R6_HALHR</name>
<feature type="signal peptide" evidence="1">
    <location>
        <begin position="1"/>
        <end position="19"/>
    </location>
</feature>
<dbReference type="EMBL" id="AP017372">
    <property type="protein sequence ID" value="BAU58585.2"/>
    <property type="molecule type" value="Genomic_DNA"/>
</dbReference>
<evidence type="ECO:0000313" key="2">
    <source>
        <dbReference type="EMBL" id="BAU58585.2"/>
    </source>
</evidence>
<evidence type="ECO:0000256" key="1">
    <source>
        <dbReference type="SAM" id="SignalP"/>
    </source>
</evidence>
<sequence>MGCWVFVALLILSGSVASAERVSGVEGIFGSLTEKLGVDTWIEYLREAANQEPQTVELKQLEVIQHGVSLRKQPDEGSEQARILGIGQNMGFVQCVGEEWVAVVSSRPSAMEDEGTKWLYMKAVYLEDMDGNPLECEGNWLGSKRLDMVRLHIGSF</sequence>
<dbReference type="KEGG" id="hhk:HH1059_18970"/>
<dbReference type="AlphaFoldDB" id="A0A125T2R6"/>
<gene>
    <name evidence="2" type="ORF">HH1059_18970</name>
</gene>
<accession>A0A125T2R6</accession>
<dbReference type="Proteomes" id="UP000218890">
    <property type="component" value="Chromosome"/>
</dbReference>
<keyword evidence="3" id="KW-1185">Reference proteome</keyword>
<protein>
    <submittedName>
        <fullName evidence="2">Uncharacterized protein</fullName>
    </submittedName>
</protein>